<dbReference type="InParanoid" id="W3WKI9"/>
<keyword evidence="2" id="KW-1133">Transmembrane helix</keyword>
<keyword evidence="2" id="KW-0812">Transmembrane</keyword>
<feature type="compositionally biased region" description="Pro residues" evidence="1">
    <location>
        <begin position="104"/>
        <end position="113"/>
    </location>
</feature>
<sequence>MAGPEDWNRAQAFPGQESRVIYGHPTMTGVPAARLEGEDAKASANYKDLSTVSVSSVSQTGDSTNPSQRPVSRESRTWLPMQGANDSTSPSGGIHDAALISPPLESPYSPPPATHISSQMSSFASRRPMQPMEFEDSPAAYMSSGPGFGSAYASPYTPREAYHQHGRSTTETSQAYLLQTPPVTTEWTRESPTPPPYSAGLPPKQPKRWFVWRPEWIMFVFLLLGLLAAVGHHIFYKALDDRLADNQVAMLRYGTILAFVAKAGFVAATVTAFRQRLWVTVRNKILSVGALDSLFAATSDITALWNREIYHKAKIAMLLAGLVWITPLIVILTSNTLTVRLVNNIVDTKCPSVRTLNFTFEEVENFRKPTKVNGLYGLSVNLWNATTLNDSLPGWYDYYTAPHDLFRATASLGIFSKKVNAVETIAHDICGVGWNCSYTIEFVAPGYKCTEVANGVNSAVQNLGDSTPPFNTSLLLPEGQYSYFVHSTEGDYSTAQLKEVWPGGMPLNSTPSSWPEHLGAFRTEPIIWAGYSVMVNQSNPPANNTVAGWNDAFIPKIFACEHYETHYKVNFTYEGKDQSTKVLERTFLYPVMNTTYQRGVDANDGTNDNTTATPESNYVYPYPMSNVTNTRRYRRLASFHSIGLTLREVMNGTVNSASVPVPNANTKALQTKLLDPKNEWFAYPDLQTRVQSLYEDIILSMLSNHMLVSVAWAAKPWEMSGDEPGNQTTLWPCTRTRWENRYHYVLRDLWIVYSCAFACAIVAVIMGTGAVLANEGRVYDTRFSSIVAATRGPALEKMAWHEDNGSDIRKMKVGYGLIHRARPLDAVAEDEAASTGASTPRETGATTAQQRPRFGFGLEGDVRQTKRVGSFFQRT</sequence>
<dbReference type="GeneID" id="19279272"/>
<dbReference type="eggNOG" id="ENOG502RX75">
    <property type="taxonomic scope" value="Eukaryota"/>
</dbReference>
<protein>
    <recommendedName>
        <fullName evidence="5">Formylmethionine deformylase-like protein</fullName>
    </recommendedName>
</protein>
<feature type="region of interest" description="Disordered" evidence="1">
    <location>
        <begin position="829"/>
        <end position="856"/>
    </location>
</feature>
<proteinExistence type="predicted"/>
<name>W3WKI9_PESFW</name>
<gene>
    <name evidence="3" type="ORF">PFICI_14259</name>
</gene>
<dbReference type="OMA" id="CSYTIEF"/>
<organism evidence="3 4">
    <name type="scientific">Pestalotiopsis fici (strain W106-1 / CGMCC3.15140)</name>
    <dbReference type="NCBI Taxonomy" id="1229662"/>
    <lineage>
        <taxon>Eukaryota</taxon>
        <taxon>Fungi</taxon>
        <taxon>Dikarya</taxon>
        <taxon>Ascomycota</taxon>
        <taxon>Pezizomycotina</taxon>
        <taxon>Sordariomycetes</taxon>
        <taxon>Xylariomycetidae</taxon>
        <taxon>Amphisphaeriales</taxon>
        <taxon>Sporocadaceae</taxon>
        <taxon>Pestalotiopsis</taxon>
    </lineage>
</organism>
<keyword evidence="4" id="KW-1185">Reference proteome</keyword>
<feature type="region of interest" description="Disordered" evidence="1">
    <location>
        <begin position="1"/>
        <end position="24"/>
    </location>
</feature>
<dbReference type="HOGENOM" id="CLU_008809_0_0_1"/>
<reference evidence="4" key="1">
    <citation type="journal article" date="2015" name="BMC Genomics">
        <title>Genomic and transcriptomic analysis of the endophytic fungus Pestalotiopsis fici reveals its lifestyle and high potential for synthesis of natural products.</title>
        <authorList>
            <person name="Wang X."/>
            <person name="Zhang X."/>
            <person name="Liu L."/>
            <person name="Xiang M."/>
            <person name="Wang W."/>
            <person name="Sun X."/>
            <person name="Che Y."/>
            <person name="Guo L."/>
            <person name="Liu G."/>
            <person name="Guo L."/>
            <person name="Wang C."/>
            <person name="Yin W.B."/>
            <person name="Stadler M."/>
            <person name="Zhang X."/>
            <person name="Liu X."/>
        </authorList>
    </citation>
    <scope>NUCLEOTIDE SEQUENCE [LARGE SCALE GENOMIC DNA]</scope>
    <source>
        <strain evidence="4">W106-1 / CGMCC3.15140</strain>
    </source>
</reference>
<feature type="region of interest" description="Disordered" evidence="1">
    <location>
        <begin position="44"/>
        <end position="121"/>
    </location>
</feature>
<dbReference type="Proteomes" id="UP000030651">
    <property type="component" value="Unassembled WGS sequence"/>
</dbReference>
<feature type="transmembrane region" description="Helical" evidence="2">
    <location>
        <begin position="750"/>
        <end position="773"/>
    </location>
</feature>
<evidence type="ECO:0000256" key="1">
    <source>
        <dbReference type="SAM" id="MobiDB-lite"/>
    </source>
</evidence>
<evidence type="ECO:0000313" key="4">
    <source>
        <dbReference type="Proteomes" id="UP000030651"/>
    </source>
</evidence>
<evidence type="ECO:0008006" key="5">
    <source>
        <dbReference type="Google" id="ProtNLM"/>
    </source>
</evidence>
<dbReference type="RefSeq" id="XP_007841031.1">
    <property type="nucleotide sequence ID" value="XM_007842840.1"/>
</dbReference>
<dbReference type="AlphaFoldDB" id="W3WKI9"/>
<feature type="transmembrane region" description="Helical" evidence="2">
    <location>
        <begin position="256"/>
        <end position="273"/>
    </location>
</feature>
<accession>W3WKI9</accession>
<feature type="transmembrane region" description="Helical" evidence="2">
    <location>
        <begin position="317"/>
        <end position="339"/>
    </location>
</feature>
<dbReference type="OrthoDB" id="5340195at2759"/>
<dbReference type="PANTHER" id="PTHR35041">
    <property type="entry name" value="MEDIATOR OF RNA POLYMERASE II TRANSCRIPTION SUBUNIT 1"/>
    <property type="match status" value="1"/>
</dbReference>
<dbReference type="EMBL" id="KI912120">
    <property type="protein sequence ID" value="ETS74393.1"/>
    <property type="molecule type" value="Genomic_DNA"/>
</dbReference>
<feature type="transmembrane region" description="Helical" evidence="2">
    <location>
        <begin position="216"/>
        <end position="236"/>
    </location>
</feature>
<evidence type="ECO:0000313" key="3">
    <source>
        <dbReference type="EMBL" id="ETS74393.1"/>
    </source>
</evidence>
<feature type="compositionally biased region" description="Low complexity" evidence="1">
    <location>
        <begin position="50"/>
        <end position="64"/>
    </location>
</feature>
<evidence type="ECO:0000256" key="2">
    <source>
        <dbReference type="SAM" id="Phobius"/>
    </source>
</evidence>
<dbReference type="KEGG" id="pfy:PFICI_14259"/>
<feature type="compositionally biased region" description="Polar residues" evidence="1">
    <location>
        <begin position="835"/>
        <end position="850"/>
    </location>
</feature>
<keyword evidence="2" id="KW-0472">Membrane</keyword>
<dbReference type="PANTHER" id="PTHR35041:SF3">
    <property type="entry name" value="FORMYLMETHIONINE DEFORMYLASE-LIKE PROTEIN"/>
    <property type="match status" value="1"/>
</dbReference>